<feature type="domain" description="Methyltransferase type 11" evidence="1">
    <location>
        <begin position="99"/>
        <end position="189"/>
    </location>
</feature>
<dbReference type="Gene3D" id="3.40.50.150">
    <property type="entry name" value="Vaccinia Virus protein VP39"/>
    <property type="match status" value="1"/>
</dbReference>
<keyword evidence="3" id="KW-1185">Reference proteome</keyword>
<keyword evidence="2" id="KW-0808">Transferase</keyword>
<keyword evidence="2" id="KW-0489">Methyltransferase</keyword>
<sequence>MGDELPVPPVFAGGGDRVSRTAGPTRILLLRTFQEAAIRLHDSPRGDTRSAAEGHQAETVEAYSAYAEWYARKTKGFTPYSPLRTEIHEFCRASSGPLLDAGAGCRRDAVQMARAGRDVVAVDAVPALLEAEPPHTRVRPVVGDVRDLPVHDASVGAVWCSAVLLHMDPADFVAALREFLRVLAPGGFAQISLKEGDGHSAEPMADSTVHRRHFFFYPLDRLRDFSAAAGFRIEGTWTGEQADSSGTVQTWRKLLLRPLG</sequence>
<comment type="caution">
    <text evidence="2">The sequence shown here is derived from an EMBL/GenBank/DDBJ whole genome shotgun (WGS) entry which is preliminary data.</text>
</comment>
<dbReference type="InterPro" id="IPR029063">
    <property type="entry name" value="SAM-dependent_MTases_sf"/>
</dbReference>
<dbReference type="Pfam" id="PF08241">
    <property type="entry name" value="Methyltransf_11"/>
    <property type="match status" value="1"/>
</dbReference>
<protein>
    <submittedName>
        <fullName evidence="2">Methyltransferase domain-containing protein</fullName>
    </submittedName>
</protein>
<dbReference type="GO" id="GO:0032259">
    <property type="term" value="P:methylation"/>
    <property type="evidence" value="ECO:0007669"/>
    <property type="project" value="UniProtKB-KW"/>
</dbReference>
<name>A0ABT4TKJ1_9ACTN</name>
<accession>A0ABT4TKJ1</accession>
<evidence type="ECO:0000313" key="3">
    <source>
        <dbReference type="Proteomes" id="UP001165685"/>
    </source>
</evidence>
<reference evidence="2" key="1">
    <citation type="submission" date="2023-01" db="EMBL/GenBank/DDBJ databases">
        <title>Draft genome sequence of Nocardiopsis sp. LSu2-4 isolated from halophytes.</title>
        <authorList>
            <person name="Duangmal K."/>
            <person name="Chantavorakit T."/>
        </authorList>
    </citation>
    <scope>NUCLEOTIDE SEQUENCE</scope>
    <source>
        <strain evidence="2">LSu2-4</strain>
    </source>
</reference>
<dbReference type="EMBL" id="JAQFWP010000018">
    <property type="protein sequence ID" value="MDA2805192.1"/>
    <property type="molecule type" value="Genomic_DNA"/>
</dbReference>
<proteinExistence type="predicted"/>
<dbReference type="Proteomes" id="UP001165685">
    <property type="component" value="Unassembled WGS sequence"/>
</dbReference>
<evidence type="ECO:0000259" key="1">
    <source>
        <dbReference type="Pfam" id="PF08241"/>
    </source>
</evidence>
<dbReference type="GO" id="GO:0008168">
    <property type="term" value="F:methyltransferase activity"/>
    <property type="evidence" value="ECO:0007669"/>
    <property type="project" value="UniProtKB-KW"/>
</dbReference>
<dbReference type="InterPro" id="IPR013216">
    <property type="entry name" value="Methyltransf_11"/>
</dbReference>
<gene>
    <name evidence="2" type="ORF">O4U47_11790</name>
</gene>
<evidence type="ECO:0000313" key="2">
    <source>
        <dbReference type="EMBL" id="MDA2805192.1"/>
    </source>
</evidence>
<dbReference type="CDD" id="cd02440">
    <property type="entry name" value="AdoMet_MTases"/>
    <property type="match status" value="1"/>
</dbReference>
<organism evidence="2 3">
    <name type="scientific">Nocardiopsis suaedae</name>
    <dbReference type="NCBI Taxonomy" id="3018444"/>
    <lineage>
        <taxon>Bacteria</taxon>
        <taxon>Bacillati</taxon>
        <taxon>Actinomycetota</taxon>
        <taxon>Actinomycetes</taxon>
        <taxon>Streptosporangiales</taxon>
        <taxon>Nocardiopsidaceae</taxon>
        <taxon>Nocardiopsis</taxon>
    </lineage>
</organism>
<dbReference type="SUPFAM" id="SSF53335">
    <property type="entry name" value="S-adenosyl-L-methionine-dependent methyltransferases"/>
    <property type="match status" value="1"/>
</dbReference>